<gene>
    <name evidence="1" type="ORF">Pcinc_042599</name>
</gene>
<dbReference type="Proteomes" id="UP001286313">
    <property type="component" value="Unassembled WGS sequence"/>
</dbReference>
<comment type="caution">
    <text evidence="1">The sequence shown here is derived from an EMBL/GenBank/DDBJ whole genome shotgun (WGS) entry which is preliminary data.</text>
</comment>
<proteinExistence type="predicted"/>
<keyword evidence="2" id="KW-1185">Reference proteome</keyword>
<dbReference type="EMBL" id="JAWQEG010008235">
    <property type="protein sequence ID" value="KAK3850711.1"/>
    <property type="molecule type" value="Genomic_DNA"/>
</dbReference>
<accession>A0AAE1BHE1</accession>
<dbReference type="AlphaFoldDB" id="A0AAE1BHE1"/>
<evidence type="ECO:0000313" key="2">
    <source>
        <dbReference type="Proteomes" id="UP001286313"/>
    </source>
</evidence>
<reference evidence="1" key="1">
    <citation type="submission" date="2023-10" db="EMBL/GenBank/DDBJ databases">
        <title>Genome assemblies of two species of porcelain crab, Petrolisthes cinctipes and Petrolisthes manimaculis (Anomura: Porcellanidae).</title>
        <authorList>
            <person name="Angst P."/>
        </authorList>
    </citation>
    <scope>NUCLEOTIDE SEQUENCE</scope>
    <source>
        <strain evidence="1">PB745_01</strain>
        <tissue evidence="1">Gill</tissue>
    </source>
</reference>
<protein>
    <submittedName>
        <fullName evidence="1">Uncharacterized protein</fullName>
    </submittedName>
</protein>
<sequence length="172" mass="18936">MVRPLKFFFSPPPTILTSTSSFLYQQPPTLLLSLLHLLLTSSTYNLTRYLPSPYIHPLSSSASSTYCLLLPHTSLLSVFLLPTSIHSPPQSPPPSVSSSTYIFTQYPPTLLCLLHLLLTSSTNHSLLLGISFHPSTHINPSCHFLPLLAQQPLTLTGVHFLHPSIHSLITST</sequence>
<organism evidence="1 2">
    <name type="scientific">Petrolisthes cinctipes</name>
    <name type="common">Flat porcelain crab</name>
    <dbReference type="NCBI Taxonomy" id="88211"/>
    <lineage>
        <taxon>Eukaryota</taxon>
        <taxon>Metazoa</taxon>
        <taxon>Ecdysozoa</taxon>
        <taxon>Arthropoda</taxon>
        <taxon>Crustacea</taxon>
        <taxon>Multicrustacea</taxon>
        <taxon>Malacostraca</taxon>
        <taxon>Eumalacostraca</taxon>
        <taxon>Eucarida</taxon>
        <taxon>Decapoda</taxon>
        <taxon>Pleocyemata</taxon>
        <taxon>Anomura</taxon>
        <taxon>Galatheoidea</taxon>
        <taxon>Porcellanidae</taxon>
        <taxon>Petrolisthes</taxon>
    </lineage>
</organism>
<evidence type="ECO:0000313" key="1">
    <source>
        <dbReference type="EMBL" id="KAK3850711.1"/>
    </source>
</evidence>
<name>A0AAE1BHE1_PETCI</name>